<dbReference type="Proteomes" id="UP000188543">
    <property type="component" value="Unassembled WGS sequence"/>
</dbReference>
<dbReference type="EMBL" id="RKIO01000003">
    <property type="protein sequence ID" value="RSC10622.1"/>
    <property type="molecule type" value="Genomic_DNA"/>
</dbReference>
<evidence type="ECO:0000313" key="6">
    <source>
        <dbReference type="EMBL" id="MCW3716076.1"/>
    </source>
</evidence>
<dbReference type="EMBL" id="CP034546">
    <property type="protein sequence ID" value="AZQ53465.1"/>
    <property type="molecule type" value="Genomic_DNA"/>
</dbReference>
<proteinExistence type="predicted"/>
<dbReference type="GeneID" id="99786426"/>
<protein>
    <submittedName>
        <fullName evidence="4">Membrane protein</fullName>
    </submittedName>
    <submittedName>
        <fullName evidence="2">Twin transmembrane helix small protein</fullName>
    </submittedName>
</protein>
<reference evidence="3 13" key="9">
    <citation type="submission" date="2020-04" db="EMBL/GenBank/DDBJ databases">
        <authorList>
            <person name="Depoorter E."/>
        </authorList>
    </citation>
    <scope>NUCLEOTIDE SEQUENCE [LARGE SCALE GENOMIC DNA]</scope>
    <source>
        <strain evidence="3 13">BCC0132</strain>
    </source>
</reference>
<dbReference type="EMBL" id="JAIZTC010000006">
    <property type="protein sequence ID" value="MCA8381657.1"/>
    <property type="molecule type" value="Genomic_DNA"/>
</dbReference>
<dbReference type="Proteomes" id="UP000494322">
    <property type="component" value="Unassembled WGS sequence"/>
</dbReference>
<dbReference type="PATRIC" id="fig|95486.63.peg.7626"/>
<dbReference type="Proteomes" id="UP000277191">
    <property type="component" value="Chromosome 2"/>
</dbReference>
<evidence type="ECO:0000313" key="7">
    <source>
        <dbReference type="EMBL" id="ONU89828.1"/>
    </source>
</evidence>
<sequence>MKTLLVSVAFAMIIASLIFALYFMNHDRGKSKRMAWSLAARVGLSVTLFLSLLIAYKLGWIEPTGLPIGR</sequence>
<evidence type="ECO:0000313" key="10">
    <source>
        <dbReference type="Proteomes" id="UP000191686"/>
    </source>
</evidence>
<keyword evidence="1 2" id="KW-0812">Transmembrane</keyword>
<evidence type="ECO:0000313" key="11">
    <source>
        <dbReference type="Proteomes" id="UP000272140"/>
    </source>
</evidence>
<dbReference type="STRING" id="95486.DM40_5089"/>
<name>A0A071M831_9BURK</name>
<dbReference type="EMBL" id="MUTJ01000027">
    <property type="protein sequence ID" value="ONU89828.1"/>
    <property type="molecule type" value="Genomic_DNA"/>
</dbReference>
<reference evidence="6 10" key="5">
    <citation type="journal article" date="2017" name="Front. Microbiol.">
        <title>Genomics Reveals a Unique Clone of Burkholderia cenocepacia Harboring an Actively Excising Novel Genomic Island.</title>
        <authorList>
            <person name="Patil P.P."/>
            <person name="Mali S."/>
            <person name="Midha S."/>
            <person name="Gautam V."/>
            <person name="Dash L."/>
            <person name="Kumar S."/>
            <person name="Shastri J."/>
            <person name="Singhal L."/>
            <person name="Patil P.B."/>
        </authorList>
    </citation>
    <scope>NUCLEOTIDE SEQUENCE [LARGE SCALE GENOMIC DNA]</scope>
    <source>
        <strain evidence="6 10">BC-19</strain>
    </source>
</reference>
<dbReference type="RefSeq" id="WP_006489184.1">
    <property type="nucleotide sequence ID" value="NZ_CABWIK020000058.1"/>
</dbReference>
<dbReference type="Proteomes" id="UP000272140">
    <property type="component" value="Unassembled WGS sequence"/>
</dbReference>
<dbReference type="NCBIfam" id="NF033233">
    <property type="entry name" value="twin_helix"/>
    <property type="match status" value="1"/>
</dbReference>
<dbReference type="Pfam" id="PF11137">
    <property type="entry name" value="DUF2909"/>
    <property type="match status" value="1"/>
</dbReference>
<reference evidence="6 10" key="4">
    <citation type="journal article" date="2017" name="Front. Microbiol.">
        <title>Genomics reveals a unique clone of Burkholderia cenocepacia harbouring an actively excising novel genomic island.</title>
        <authorList>
            <person name="Patil P."/>
            <person name="Mali S."/>
            <person name="Midha S."/>
            <person name="Gautam V."/>
            <person name="Dash L."/>
            <person name="Kumar S."/>
            <person name="Shastri J."/>
            <person name="Singhal L."/>
            <person name="Patil P.B."/>
        </authorList>
    </citation>
    <scope>NUCLEOTIDE SEQUENCE [LARGE SCALE GENOMIC DNA]</scope>
    <source>
        <strain evidence="6 10">BC-19</strain>
    </source>
</reference>
<evidence type="ECO:0000313" key="8">
    <source>
        <dbReference type="EMBL" id="RSC10622.1"/>
    </source>
</evidence>
<dbReference type="EMBL" id="JJOA01000023">
    <property type="protein sequence ID" value="KEA56952.1"/>
    <property type="molecule type" value="Genomic_DNA"/>
</dbReference>
<reference evidence="4" key="1">
    <citation type="submission" date="2014-04" db="EMBL/GenBank/DDBJ databases">
        <title>In planta biocontrol of soil-borne Fusarium wilt of banana through a plant endophytic bacterium, Burkholderia cenocepacia 869T2.</title>
        <authorList>
            <person name="Ho Y.-N."/>
            <person name="Chiang H.-M."/>
            <person name="Chao C.-P."/>
            <person name="Su C.-C."/>
            <person name="Hsu H.-F."/>
            <person name="Guo C.-T."/>
            <person name="Hsieh J.-L."/>
            <person name="Huang C.-C."/>
        </authorList>
    </citation>
    <scope>NUCLEOTIDE SEQUENCE [LARGE SCALE GENOMIC DNA]</scope>
    <source>
        <strain evidence="4">869T2</strain>
    </source>
</reference>
<feature type="transmembrane region" description="Helical" evidence="1">
    <location>
        <begin position="36"/>
        <end position="56"/>
    </location>
</feature>
<reference evidence="8" key="7">
    <citation type="submission" date="2018-11" db="EMBL/GenBank/DDBJ databases">
        <title>FDA dAtabase for Regulatory Grade micrObial Sequences (FDA-ARGOS): Supporting development and validation of Infectious Disease Dx tests.</title>
        <authorList>
            <person name="Plongla R."/>
            <person name="Gilligan P."/>
            <person name="Tallon L.J."/>
            <person name="Sadzewicz L."/>
            <person name="Zhao X."/>
            <person name="Vavikolanu K."/>
            <person name="Mehta A."/>
            <person name="Aluvathingal J."/>
            <person name="Nadendla S."/>
            <person name="Geyer C."/>
            <person name="Nandy P."/>
            <person name="Yan Y."/>
            <person name="Sichtig H."/>
        </authorList>
    </citation>
    <scope>NUCLEOTIDE SEQUENCE</scope>
    <source>
        <strain evidence="8">FDAARGOS_544</strain>
    </source>
</reference>
<reference evidence="7 9" key="3">
    <citation type="submission" date="2016-08" db="EMBL/GenBank/DDBJ databases">
        <authorList>
            <person name="Seilhamer J.J."/>
        </authorList>
    </citation>
    <scope>NUCLEOTIDE SEQUENCE [LARGE SCALE GENOMIC DNA]</scope>
    <source>
        <strain evidence="7 9">VC14762</strain>
    </source>
</reference>
<evidence type="ECO:0000313" key="5">
    <source>
        <dbReference type="EMBL" id="MCA8381657.1"/>
    </source>
</evidence>
<dbReference type="EMBL" id="CABWIK020000058">
    <property type="protein sequence ID" value="CAB3974394.1"/>
    <property type="molecule type" value="Genomic_DNA"/>
</dbReference>
<reference evidence="6" key="10">
    <citation type="submission" date="2021-09" db="EMBL/GenBank/DDBJ databases">
        <authorList>
            <person name="Saroha T."/>
            <person name="Patil P."/>
            <person name="Gautam D.V."/>
            <person name="Patil D.P.B."/>
        </authorList>
    </citation>
    <scope>NUCLEOTIDE SEQUENCE</scope>
    <source>
        <strain evidence="6">BC-19</strain>
    </source>
</reference>
<organism evidence="4">
    <name type="scientific">Burkholderia cenocepacia</name>
    <dbReference type="NCBI Taxonomy" id="95486"/>
    <lineage>
        <taxon>Bacteria</taxon>
        <taxon>Pseudomonadati</taxon>
        <taxon>Pseudomonadota</taxon>
        <taxon>Betaproteobacteria</taxon>
        <taxon>Burkholderiales</taxon>
        <taxon>Burkholderiaceae</taxon>
        <taxon>Burkholderia</taxon>
        <taxon>Burkholderia cepacia complex</taxon>
    </lineage>
</organism>
<evidence type="ECO:0000256" key="1">
    <source>
        <dbReference type="SAM" id="Phobius"/>
    </source>
</evidence>
<reference evidence="5" key="11">
    <citation type="submission" date="2023-08" db="EMBL/GenBank/DDBJ databases">
        <title>A collection of bacterial strains from the Burkholderia cepacia Research Laboratory and Repository.</title>
        <authorList>
            <person name="Lipuma J."/>
            <person name="Spilker T."/>
        </authorList>
    </citation>
    <scope>NUCLEOTIDE SEQUENCE</scope>
    <source>
        <strain evidence="5">AU0862</strain>
    </source>
</reference>
<evidence type="ECO:0000313" key="9">
    <source>
        <dbReference type="Proteomes" id="UP000188543"/>
    </source>
</evidence>
<evidence type="ECO:0000313" key="4">
    <source>
        <dbReference type="EMBL" id="KEA56952.1"/>
    </source>
</evidence>
<evidence type="ECO:0000313" key="2">
    <source>
        <dbReference type="EMBL" id="AZQ53465.1"/>
    </source>
</evidence>
<evidence type="ECO:0000313" key="12">
    <source>
        <dbReference type="Proteomes" id="UP000277191"/>
    </source>
</evidence>
<dbReference type="AlphaFoldDB" id="A0A071M831"/>
<evidence type="ECO:0000313" key="13">
    <source>
        <dbReference type="Proteomes" id="UP000494322"/>
    </source>
</evidence>
<reference evidence="11" key="6">
    <citation type="submission" date="2018-11" db="EMBL/GenBank/DDBJ databases">
        <title>FDA dAtabase for Regulatory Grade micrObial Sequences (FDA-ARGOS): Supporting development and validation of Infectious Disease Dx tests.</title>
        <authorList>
            <person name="Goldberg B."/>
            <person name="Campos J."/>
            <person name="Tallon L."/>
            <person name="Sadzewicz L."/>
            <person name="Zhao X."/>
            <person name="Vavikolanu K."/>
            <person name="Mehta A."/>
            <person name="Aluvathingal J."/>
            <person name="Nadendla S."/>
            <person name="Geyer C."/>
            <person name="Nandy P."/>
            <person name="Yan Y."/>
            <person name="Sichtig H."/>
        </authorList>
    </citation>
    <scope>NUCLEOTIDE SEQUENCE [LARGE SCALE GENOMIC DNA]</scope>
    <source>
        <strain evidence="11">FDAARGOS_544</strain>
    </source>
</reference>
<dbReference type="OrthoDB" id="8687573at2"/>
<dbReference type="Proteomes" id="UP001199070">
    <property type="component" value="Unassembled WGS sequence"/>
</dbReference>
<evidence type="ECO:0000313" key="3">
    <source>
        <dbReference type="EMBL" id="CAB3974394.1"/>
    </source>
</evidence>
<dbReference type="OMA" id="CMLLAWK"/>
<accession>A0A071M831</accession>
<gene>
    <name evidence="7" type="ORF">A8E72_08000</name>
    <name evidence="3" type="ORF">BCO9919_06251</name>
    <name evidence="2" type="ORF">D5R55_21170</name>
    <name evidence="4" type="ORF">DT99_25040</name>
    <name evidence="8" type="ORF">EGT41_19540</name>
    <name evidence="5" type="ORF">LGN22_22440</name>
    <name evidence="6" type="ORF">UE95_032785</name>
</gene>
<keyword evidence="1" id="KW-1133">Transmembrane helix</keyword>
<reference evidence="6" key="2">
    <citation type="submission" date="2015-02" db="EMBL/GenBank/DDBJ databases">
        <authorList>
            <person name="Patil P.P."/>
            <person name="Midha S."/>
            <person name="Mali S."/>
            <person name="Gautam V."/>
            <person name="Dash L."/>
            <person name="Kumar S."/>
            <person name="Shastri J."/>
            <person name="Singhal L."/>
            <person name="Patil P.B."/>
        </authorList>
    </citation>
    <scope>NUCLEOTIDE SEQUENCE</scope>
    <source>
        <strain evidence="6">BC-19</strain>
    </source>
</reference>
<dbReference type="EMBL" id="JYMX02000038">
    <property type="protein sequence ID" value="MCW3716076.1"/>
    <property type="molecule type" value="Genomic_DNA"/>
</dbReference>
<dbReference type="Proteomes" id="UP000191686">
    <property type="component" value="Unassembled WGS sequence"/>
</dbReference>
<keyword evidence="1" id="KW-0472">Membrane</keyword>
<dbReference type="InterPro" id="IPR021313">
    <property type="entry name" value="DUF2909"/>
</dbReference>
<feature type="transmembrane region" description="Helical" evidence="1">
    <location>
        <begin position="6"/>
        <end position="24"/>
    </location>
</feature>
<reference evidence="2 12" key="8">
    <citation type="submission" date="2018-12" db="EMBL/GenBank/DDBJ databases">
        <title>Cadmium resistance mechanism in endophytic bacteria Burkholderia cenocepacia YG-3.</title>
        <authorList>
            <person name="Zhang X."/>
            <person name="Wang X."/>
            <person name="Zhu Y."/>
        </authorList>
    </citation>
    <scope>NUCLEOTIDE SEQUENCE [LARGE SCALE GENOMIC DNA]</scope>
    <source>
        <strain evidence="2 12">YG-3</strain>
    </source>
</reference>